<accession>A0A4Y2NXY3</accession>
<reference evidence="1 2" key="1">
    <citation type="journal article" date="2019" name="Sci. Rep.">
        <title>Orb-weaving spider Araneus ventricosus genome elucidates the spidroin gene catalogue.</title>
        <authorList>
            <person name="Kono N."/>
            <person name="Nakamura H."/>
            <person name="Ohtoshi R."/>
            <person name="Moran D.A.P."/>
            <person name="Shinohara A."/>
            <person name="Yoshida Y."/>
            <person name="Fujiwara M."/>
            <person name="Mori M."/>
            <person name="Tomita M."/>
            <person name="Arakawa K."/>
        </authorList>
    </citation>
    <scope>NUCLEOTIDE SEQUENCE [LARGE SCALE GENOMIC DNA]</scope>
</reference>
<evidence type="ECO:0000313" key="1">
    <source>
        <dbReference type="EMBL" id="GBN43130.1"/>
    </source>
</evidence>
<keyword evidence="2" id="KW-1185">Reference proteome</keyword>
<proteinExistence type="predicted"/>
<comment type="caution">
    <text evidence="1">The sequence shown here is derived from an EMBL/GenBank/DDBJ whole genome shotgun (WGS) entry which is preliminary data.</text>
</comment>
<organism evidence="1 2">
    <name type="scientific">Araneus ventricosus</name>
    <name type="common">Orbweaver spider</name>
    <name type="synonym">Epeira ventricosa</name>
    <dbReference type="NCBI Taxonomy" id="182803"/>
    <lineage>
        <taxon>Eukaryota</taxon>
        <taxon>Metazoa</taxon>
        <taxon>Ecdysozoa</taxon>
        <taxon>Arthropoda</taxon>
        <taxon>Chelicerata</taxon>
        <taxon>Arachnida</taxon>
        <taxon>Araneae</taxon>
        <taxon>Araneomorphae</taxon>
        <taxon>Entelegynae</taxon>
        <taxon>Araneoidea</taxon>
        <taxon>Araneidae</taxon>
        <taxon>Araneus</taxon>
    </lineage>
</organism>
<dbReference type="Proteomes" id="UP000499080">
    <property type="component" value="Unassembled WGS sequence"/>
</dbReference>
<dbReference type="EMBL" id="BGPR01009920">
    <property type="protein sequence ID" value="GBN43130.1"/>
    <property type="molecule type" value="Genomic_DNA"/>
</dbReference>
<name>A0A4Y2NXY3_ARAVE</name>
<sequence length="109" mass="13240">MRSHEEREESFCARKERVSRAKPDGITNVWHPWRRGTNIQLHQARFLSRQHEETETHNETMREGRKAILRKRRRKSRLNWTGQFSFVHLGKEETISSYNCRLTYRGNMK</sequence>
<evidence type="ECO:0000313" key="2">
    <source>
        <dbReference type="Proteomes" id="UP000499080"/>
    </source>
</evidence>
<protein>
    <submittedName>
        <fullName evidence="1">Uncharacterized protein</fullName>
    </submittedName>
</protein>
<dbReference type="AlphaFoldDB" id="A0A4Y2NXY3"/>
<gene>
    <name evidence="1" type="ORF">AVEN_48546_1</name>
</gene>